<dbReference type="EMBL" id="BQNB010016147">
    <property type="protein sequence ID" value="GJT48354.1"/>
    <property type="molecule type" value="Genomic_DNA"/>
</dbReference>
<dbReference type="Proteomes" id="UP001151760">
    <property type="component" value="Unassembled WGS sequence"/>
</dbReference>
<name>A0ABQ5EBU4_9ASTR</name>
<dbReference type="Pfam" id="PF13976">
    <property type="entry name" value="gag_pre-integrs"/>
    <property type="match status" value="1"/>
</dbReference>
<protein>
    <submittedName>
        <fullName evidence="3">Zinc finger, CCHC-type containing protein</fullName>
    </submittedName>
</protein>
<proteinExistence type="predicted"/>
<evidence type="ECO:0000313" key="4">
    <source>
        <dbReference type="Proteomes" id="UP001151760"/>
    </source>
</evidence>
<comment type="caution">
    <text evidence="3">The sequence shown here is derived from an EMBL/GenBank/DDBJ whole genome shotgun (WGS) entry which is preliminary data.</text>
</comment>
<dbReference type="InterPro" id="IPR025724">
    <property type="entry name" value="GAG-pre-integrase_dom"/>
</dbReference>
<feature type="region of interest" description="Disordered" evidence="1">
    <location>
        <begin position="427"/>
        <end position="450"/>
    </location>
</feature>
<evidence type="ECO:0000259" key="2">
    <source>
        <dbReference type="Pfam" id="PF13976"/>
    </source>
</evidence>
<organism evidence="3 4">
    <name type="scientific">Tanacetum coccineum</name>
    <dbReference type="NCBI Taxonomy" id="301880"/>
    <lineage>
        <taxon>Eukaryota</taxon>
        <taxon>Viridiplantae</taxon>
        <taxon>Streptophyta</taxon>
        <taxon>Embryophyta</taxon>
        <taxon>Tracheophyta</taxon>
        <taxon>Spermatophyta</taxon>
        <taxon>Magnoliopsida</taxon>
        <taxon>eudicotyledons</taxon>
        <taxon>Gunneridae</taxon>
        <taxon>Pentapetalae</taxon>
        <taxon>asterids</taxon>
        <taxon>campanulids</taxon>
        <taxon>Asterales</taxon>
        <taxon>Asteraceae</taxon>
        <taxon>Asteroideae</taxon>
        <taxon>Anthemideae</taxon>
        <taxon>Anthemidinae</taxon>
        <taxon>Tanacetum</taxon>
    </lineage>
</organism>
<accession>A0ABQ5EBU4</accession>
<evidence type="ECO:0000313" key="3">
    <source>
        <dbReference type="EMBL" id="GJT48354.1"/>
    </source>
</evidence>
<evidence type="ECO:0000256" key="1">
    <source>
        <dbReference type="SAM" id="MobiDB-lite"/>
    </source>
</evidence>
<reference evidence="3" key="1">
    <citation type="journal article" date="2022" name="Int. J. Mol. Sci.">
        <title>Draft Genome of Tanacetum Coccineum: Genomic Comparison of Closely Related Tanacetum-Family Plants.</title>
        <authorList>
            <person name="Yamashiro T."/>
            <person name="Shiraishi A."/>
            <person name="Nakayama K."/>
            <person name="Satake H."/>
        </authorList>
    </citation>
    <scope>NUCLEOTIDE SEQUENCE</scope>
</reference>
<keyword evidence="4" id="KW-1185">Reference proteome</keyword>
<sequence>MPPRRTRNINDVYERIMARMEERLDQFVDQFSNRMNDMMNLRRCKDRNGRRSEDGELGNPFFEGDCSSSNEWGDYGVVGDDYEGAPVFDDDYEEAPVFNDDQFEEESMPVYDTDIEDVIEEEEGFVGKEGFIEDAMAEKDAFLLTSVEGGLCVDNTDARIVGRCNSGSNKDKGKDWEIRVLDSLEIQVHGRGFFCKKFPCTSFQRDCRSGKKNNANACGFGKGVLRTNPKTSLIIAGGKIWCTNSCLVKIVVCIKTFETSGKTGSVLMTWVMNTVALIMERKRSIRNLVLRKKLYTCLMCLYVQNFLPDDSDSVYMSSSTVVNSSLWHARLGHVHYKRMLEMSKDELIPAIDEILINVFAMFTATSKDEALALFMKLQLLHNNPRKNGVADRKIELLRIKRMQYVDEEPFLFNTRPKDIIPNVQESQMDDHTDDVPNEIPEPRRGKRAKKAKSYGSDFSYNIKKEAIDDEDLGFYYENIHGFYLTYPLVANL</sequence>
<feature type="domain" description="GAG-pre-integrase" evidence="2">
    <location>
        <begin position="311"/>
        <end position="352"/>
    </location>
</feature>
<reference evidence="3" key="2">
    <citation type="submission" date="2022-01" db="EMBL/GenBank/DDBJ databases">
        <authorList>
            <person name="Yamashiro T."/>
            <person name="Shiraishi A."/>
            <person name="Satake H."/>
            <person name="Nakayama K."/>
        </authorList>
    </citation>
    <scope>NUCLEOTIDE SEQUENCE</scope>
</reference>
<gene>
    <name evidence="3" type="ORF">Tco_0974511</name>
</gene>